<reference evidence="6" key="2">
    <citation type="submission" date="2023-05" db="EMBL/GenBank/DDBJ databases">
        <authorList>
            <person name="Fouks B."/>
        </authorList>
    </citation>
    <scope>NUCLEOTIDE SEQUENCE</scope>
    <source>
        <strain evidence="6">Stay&amp;Tobe</strain>
        <tissue evidence="6">Testes</tissue>
    </source>
</reference>
<dbReference type="Pfam" id="PF13920">
    <property type="entry name" value="zf-C3HC4_3"/>
    <property type="match status" value="1"/>
</dbReference>
<feature type="region of interest" description="Disordered" evidence="4">
    <location>
        <begin position="99"/>
        <end position="119"/>
    </location>
</feature>
<evidence type="ECO:0000256" key="2">
    <source>
        <dbReference type="ARBA" id="ARBA00022833"/>
    </source>
</evidence>
<dbReference type="Gene3D" id="1.10.720.140">
    <property type="match status" value="1"/>
</dbReference>
<dbReference type="InterPro" id="IPR036361">
    <property type="entry name" value="SAP_dom_sf"/>
</dbReference>
<dbReference type="GO" id="GO:0061630">
    <property type="term" value="F:ubiquitin protein ligase activity"/>
    <property type="evidence" value="ECO:0007669"/>
    <property type="project" value="TreeGrafter"/>
</dbReference>
<reference evidence="6" key="1">
    <citation type="journal article" date="2023" name="IScience">
        <title>Live-bearing cockroach genome reveals convergent evolutionary mechanisms linked to viviparity in insects and beyond.</title>
        <authorList>
            <person name="Fouks B."/>
            <person name="Harrison M.C."/>
            <person name="Mikhailova A.A."/>
            <person name="Marchal E."/>
            <person name="English S."/>
            <person name="Carruthers M."/>
            <person name="Jennings E.C."/>
            <person name="Chiamaka E.L."/>
            <person name="Frigard R.A."/>
            <person name="Pippel M."/>
            <person name="Attardo G.M."/>
            <person name="Benoit J.B."/>
            <person name="Bornberg-Bauer E."/>
            <person name="Tobe S.S."/>
        </authorList>
    </citation>
    <scope>NUCLEOTIDE SEQUENCE</scope>
    <source>
        <strain evidence="6">Stay&amp;Tobe</strain>
    </source>
</reference>
<feature type="compositionally biased region" description="Basic and acidic residues" evidence="4">
    <location>
        <begin position="175"/>
        <end position="190"/>
    </location>
</feature>
<dbReference type="Gene3D" id="3.30.40.10">
    <property type="entry name" value="Zinc/RING finger domain, C3HC4 (zinc finger)"/>
    <property type="match status" value="1"/>
</dbReference>
<dbReference type="CDD" id="cd16500">
    <property type="entry name" value="RING-HC_CARP"/>
    <property type="match status" value="1"/>
</dbReference>
<dbReference type="SUPFAM" id="SSF57850">
    <property type="entry name" value="RING/U-box"/>
    <property type="match status" value="1"/>
</dbReference>
<keyword evidence="2" id="KW-0862">Zinc</keyword>
<dbReference type="InterPro" id="IPR057299">
    <property type="entry name" value="RNF34_RFFL_SAP"/>
</dbReference>
<proteinExistence type="predicted"/>
<evidence type="ECO:0000313" key="6">
    <source>
        <dbReference type="EMBL" id="KAJ9584125.1"/>
    </source>
</evidence>
<dbReference type="GO" id="GO:0005886">
    <property type="term" value="C:plasma membrane"/>
    <property type="evidence" value="ECO:0007669"/>
    <property type="project" value="TreeGrafter"/>
</dbReference>
<feature type="non-terminal residue" evidence="6">
    <location>
        <position position="1"/>
    </location>
</feature>
<sequence length="450" mass="49142">RQCSICQRYYCTHCLPLGGQNGGSNGTTSMLARFMEKKLKCSKCKVLTARPLCRSQLQQLRVKDLQLYLTSQRVSTTGCVEKDDLVNLLIRHAGGATNSSQRTEVSFGQSSQSDLHSEGQTVSQNLFETHQPGQSFPSTSDSPHSNSLSNAFPDWIYLCCIITSKQGHAPSGVKSESKNNENETSSDHEAAVSSGTSSPDTVHLSKSSSSSSEHSDQVLFAQTSSSSGVDIVEVTDLTEDNSNLDCIPEPIVTVSDDDLSQRRGSAASAMSVSELPPDAPSAPPSAQTDVDNSSMEIEEIIVESSNVLRTSEELLDTIEEETAEEEPIITTQACTGITLHSIEHEDDVGKLTVKQLKELLTLNRVNYRGCCEKPELVEKVTHLWQEHNEAQKALDSMTMDQLCKICMDAPVECVMLECGHMATCTACGKQLNECPICRHFVVRVVRTFRA</sequence>
<name>A0AAD8EB95_DIPPU</name>
<protein>
    <recommendedName>
        <fullName evidence="5">RING-type domain-containing protein</fullName>
    </recommendedName>
</protein>
<dbReference type="AlphaFoldDB" id="A0AAD8EB95"/>
<organism evidence="6 7">
    <name type="scientific">Diploptera punctata</name>
    <name type="common">Pacific beetle cockroach</name>
    <dbReference type="NCBI Taxonomy" id="6984"/>
    <lineage>
        <taxon>Eukaryota</taxon>
        <taxon>Metazoa</taxon>
        <taxon>Ecdysozoa</taxon>
        <taxon>Arthropoda</taxon>
        <taxon>Hexapoda</taxon>
        <taxon>Insecta</taxon>
        <taxon>Pterygota</taxon>
        <taxon>Neoptera</taxon>
        <taxon>Polyneoptera</taxon>
        <taxon>Dictyoptera</taxon>
        <taxon>Blattodea</taxon>
        <taxon>Blaberoidea</taxon>
        <taxon>Blaberidae</taxon>
        <taxon>Diplopterinae</taxon>
        <taxon>Diploptera</taxon>
    </lineage>
</organism>
<dbReference type="InterPro" id="IPR013083">
    <property type="entry name" value="Znf_RING/FYVE/PHD"/>
</dbReference>
<dbReference type="FunFam" id="3.30.40.10:FF:000110">
    <property type="entry name" value="E3 ubiquitin-protein ligase RNF34 isoform X1"/>
    <property type="match status" value="1"/>
</dbReference>
<dbReference type="InterPro" id="IPR001841">
    <property type="entry name" value="Znf_RING"/>
</dbReference>
<dbReference type="Pfam" id="PF22968">
    <property type="entry name" value="RNF34L-like_3rd"/>
    <property type="match status" value="1"/>
</dbReference>
<dbReference type="PANTHER" id="PTHR14879">
    <property type="entry name" value="CASPASE REGULATOR, RING FINGER DOMAIN-CONTAINING"/>
    <property type="match status" value="1"/>
</dbReference>
<dbReference type="InterPro" id="IPR055111">
    <property type="entry name" value="RNF34_RFFL_HeH"/>
</dbReference>
<evidence type="ECO:0000256" key="4">
    <source>
        <dbReference type="SAM" id="MobiDB-lite"/>
    </source>
</evidence>
<evidence type="ECO:0000256" key="3">
    <source>
        <dbReference type="PROSITE-ProRule" id="PRU00175"/>
    </source>
</evidence>
<dbReference type="GO" id="GO:0070936">
    <property type="term" value="P:protein K48-linked ubiquitination"/>
    <property type="evidence" value="ECO:0007669"/>
    <property type="project" value="TreeGrafter"/>
</dbReference>
<evidence type="ECO:0000259" key="5">
    <source>
        <dbReference type="PROSITE" id="PS50089"/>
    </source>
</evidence>
<keyword evidence="1 3" id="KW-0863">Zinc-finger</keyword>
<dbReference type="PANTHER" id="PTHR14879:SF15">
    <property type="entry name" value="E3 UBIQUITIN-PROTEIN LIGASE RIFIFYLIN-LIKE PROTEIN"/>
    <property type="match status" value="1"/>
</dbReference>
<dbReference type="GO" id="GO:0005737">
    <property type="term" value="C:cytoplasm"/>
    <property type="evidence" value="ECO:0007669"/>
    <property type="project" value="TreeGrafter"/>
</dbReference>
<dbReference type="PROSITE" id="PS50089">
    <property type="entry name" value="ZF_RING_2"/>
    <property type="match status" value="1"/>
</dbReference>
<dbReference type="GO" id="GO:1902042">
    <property type="term" value="P:negative regulation of extrinsic apoptotic signaling pathway via death domain receptors"/>
    <property type="evidence" value="ECO:0007669"/>
    <property type="project" value="TreeGrafter"/>
</dbReference>
<keyword evidence="7" id="KW-1185">Reference proteome</keyword>
<dbReference type="Proteomes" id="UP001233999">
    <property type="component" value="Unassembled WGS sequence"/>
</dbReference>
<dbReference type="GO" id="GO:0043161">
    <property type="term" value="P:proteasome-mediated ubiquitin-dependent protein catabolic process"/>
    <property type="evidence" value="ECO:0007669"/>
    <property type="project" value="TreeGrafter"/>
</dbReference>
<dbReference type="GO" id="GO:0008270">
    <property type="term" value="F:zinc ion binding"/>
    <property type="evidence" value="ECO:0007669"/>
    <property type="project" value="UniProtKB-KW"/>
</dbReference>
<dbReference type="EMBL" id="JASPKZ010007464">
    <property type="protein sequence ID" value="KAJ9584125.1"/>
    <property type="molecule type" value="Genomic_DNA"/>
</dbReference>
<dbReference type="SUPFAM" id="SSF68906">
    <property type="entry name" value="SAP domain"/>
    <property type="match status" value="2"/>
</dbReference>
<keyword evidence="1 3" id="KW-0479">Metal-binding</keyword>
<evidence type="ECO:0000313" key="7">
    <source>
        <dbReference type="Proteomes" id="UP001233999"/>
    </source>
</evidence>
<evidence type="ECO:0000256" key="1">
    <source>
        <dbReference type="ARBA" id="ARBA00022771"/>
    </source>
</evidence>
<feature type="region of interest" description="Disordered" evidence="4">
    <location>
        <begin position="253"/>
        <end position="290"/>
    </location>
</feature>
<feature type="region of interest" description="Disordered" evidence="4">
    <location>
        <begin position="169"/>
        <end position="218"/>
    </location>
</feature>
<dbReference type="InterPro" id="IPR051728">
    <property type="entry name" value="RING-FYVE_E3_ubiquitin-ligase"/>
</dbReference>
<feature type="domain" description="RING-type" evidence="5">
    <location>
        <begin position="403"/>
        <end position="438"/>
    </location>
</feature>
<dbReference type="Pfam" id="PF23632">
    <property type="entry name" value="SAP_RNF34_RFFL"/>
    <property type="match status" value="1"/>
</dbReference>
<gene>
    <name evidence="6" type="ORF">L9F63_021534</name>
</gene>
<comment type="caution">
    <text evidence="6">The sequence shown here is derived from an EMBL/GenBank/DDBJ whole genome shotgun (WGS) entry which is preliminary data.</text>
</comment>
<dbReference type="SMART" id="SM00184">
    <property type="entry name" value="RING"/>
    <property type="match status" value="1"/>
</dbReference>
<accession>A0AAD8EB95</accession>